<dbReference type="InterPro" id="IPR043141">
    <property type="entry name" value="Ribosomal_uL10-like_sf"/>
</dbReference>
<comment type="similarity">
    <text evidence="1">Belongs to the universal ribosomal protein uL10 family.</text>
</comment>
<reference evidence="4" key="1">
    <citation type="submission" date="2021-06" db="EMBL/GenBank/DDBJ databases">
        <authorList>
            <person name="Kallberg Y."/>
            <person name="Tangrot J."/>
            <person name="Rosling A."/>
        </authorList>
    </citation>
    <scope>NUCLEOTIDE SEQUENCE</scope>
    <source>
        <strain evidence="4">IA702</strain>
    </source>
</reference>
<dbReference type="Proteomes" id="UP000789572">
    <property type="component" value="Unassembled WGS sequence"/>
</dbReference>
<dbReference type="InterPro" id="IPR047865">
    <property type="entry name" value="Ribosomal_uL10_bac_type"/>
</dbReference>
<dbReference type="AlphaFoldDB" id="A0A9N9A1X3"/>
<evidence type="ECO:0000256" key="2">
    <source>
        <dbReference type="ARBA" id="ARBA00022980"/>
    </source>
</evidence>
<evidence type="ECO:0000313" key="5">
    <source>
        <dbReference type="Proteomes" id="UP000789572"/>
    </source>
</evidence>
<dbReference type="PANTHER" id="PTHR11560">
    <property type="entry name" value="39S RIBOSOMAL PROTEIN L10, MITOCHONDRIAL"/>
    <property type="match status" value="1"/>
</dbReference>
<protein>
    <submittedName>
        <fullName evidence="4">8639_t:CDS:1</fullName>
    </submittedName>
</protein>
<keyword evidence="3" id="KW-0687">Ribonucleoprotein</keyword>
<dbReference type="GO" id="GO:1990904">
    <property type="term" value="C:ribonucleoprotein complex"/>
    <property type="evidence" value="ECO:0007669"/>
    <property type="project" value="UniProtKB-KW"/>
</dbReference>
<name>A0A9N9A1X3_9GLOM</name>
<dbReference type="SUPFAM" id="SSF160369">
    <property type="entry name" value="Ribosomal protein L10-like"/>
    <property type="match status" value="1"/>
</dbReference>
<evidence type="ECO:0000256" key="1">
    <source>
        <dbReference type="ARBA" id="ARBA00008889"/>
    </source>
</evidence>
<sequence length="247" mass="27659">MTIRQGIPQHIHHSLSLRAKYTFRGSILHYTTATQITTTTAHAQLPHAAIPQRTKTKFGNDFPPSAIYHYVAYYKLLYENRLVLVLQHNNLTIAEQHLLRKELDKKRANLTVIRRGIFLAMLRRTVEYANLRPLIVGPTALITSNVSDEENPKLVSDLLSVLDKQKKFLLVGGKFENSLLDPMGIEEVGKLPSLVTLRGQLLGFLGSVGQGVVGVLGQNAQSMVFTLQMHKENLEEKAGTKDGQKKE</sequence>
<comment type="caution">
    <text evidence="4">The sequence shown here is derived from an EMBL/GenBank/DDBJ whole genome shotgun (WGS) entry which is preliminary data.</text>
</comment>
<dbReference type="OrthoDB" id="360689at2759"/>
<dbReference type="GO" id="GO:0005840">
    <property type="term" value="C:ribosome"/>
    <property type="evidence" value="ECO:0007669"/>
    <property type="project" value="UniProtKB-KW"/>
</dbReference>
<keyword evidence="5" id="KW-1185">Reference proteome</keyword>
<organism evidence="4 5">
    <name type="scientific">Paraglomus occultum</name>
    <dbReference type="NCBI Taxonomy" id="144539"/>
    <lineage>
        <taxon>Eukaryota</taxon>
        <taxon>Fungi</taxon>
        <taxon>Fungi incertae sedis</taxon>
        <taxon>Mucoromycota</taxon>
        <taxon>Glomeromycotina</taxon>
        <taxon>Glomeromycetes</taxon>
        <taxon>Paraglomerales</taxon>
        <taxon>Paraglomeraceae</taxon>
        <taxon>Paraglomus</taxon>
    </lineage>
</organism>
<proteinExistence type="inferred from homology"/>
<dbReference type="EMBL" id="CAJVPJ010000345">
    <property type="protein sequence ID" value="CAG8514335.1"/>
    <property type="molecule type" value="Genomic_DNA"/>
</dbReference>
<dbReference type="Gene3D" id="3.30.70.1730">
    <property type="match status" value="1"/>
</dbReference>
<evidence type="ECO:0000313" key="4">
    <source>
        <dbReference type="EMBL" id="CAG8514335.1"/>
    </source>
</evidence>
<accession>A0A9N9A1X3</accession>
<keyword evidence="2" id="KW-0689">Ribosomal protein</keyword>
<dbReference type="InterPro" id="IPR001790">
    <property type="entry name" value="Ribosomal_uL10"/>
</dbReference>
<dbReference type="Pfam" id="PF00466">
    <property type="entry name" value="Ribosomal_L10"/>
    <property type="match status" value="1"/>
</dbReference>
<evidence type="ECO:0000256" key="3">
    <source>
        <dbReference type="ARBA" id="ARBA00023274"/>
    </source>
</evidence>
<gene>
    <name evidence="4" type="ORF">POCULU_LOCUS3237</name>
</gene>